<dbReference type="SUPFAM" id="SSF53383">
    <property type="entry name" value="PLP-dependent transferases"/>
    <property type="match status" value="1"/>
</dbReference>
<gene>
    <name evidence="1" type="ORF">S01H1_74788</name>
</gene>
<dbReference type="AlphaFoldDB" id="X0XNG8"/>
<dbReference type="GO" id="GO:0047536">
    <property type="term" value="F:2-aminoadipate transaminase activity"/>
    <property type="evidence" value="ECO:0007669"/>
    <property type="project" value="TreeGrafter"/>
</dbReference>
<reference evidence="1" key="1">
    <citation type="journal article" date="2014" name="Front. Microbiol.">
        <title>High frequency of phylogenetically diverse reductive dehalogenase-homologous genes in deep subseafloor sedimentary metagenomes.</title>
        <authorList>
            <person name="Kawai M."/>
            <person name="Futagami T."/>
            <person name="Toyoda A."/>
            <person name="Takaki Y."/>
            <person name="Nishi S."/>
            <person name="Hori S."/>
            <person name="Arai W."/>
            <person name="Tsubouchi T."/>
            <person name="Morono Y."/>
            <person name="Uchiyama I."/>
            <person name="Ito T."/>
            <person name="Fujiyama A."/>
            <person name="Inagaki F."/>
            <person name="Takami H."/>
        </authorList>
    </citation>
    <scope>NUCLEOTIDE SEQUENCE</scope>
    <source>
        <strain evidence="1">Expedition CK06-06</strain>
    </source>
</reference>
<dbReference type="PANTHER" id="PTHR42858">
    <property type="entry name" value="AMINOTRANSFERASE"/>
    <property type="match status" value="1"/>
</dbReference>
<dbReference type="InterPro" id="IPR015424">
    <property type="entry name" value="PyrdxlP-dep_Trfase"/>
</dbReference>
<accession>X0XNG8</accession>
<dbReference type="Gene3D" id="3.90.1150.10">
    <property type="entry name" value="Aspartate Aminotransferase, domain 1"/>
    <property type="match status" value="1"/>
</dbReference>
<proteinExistence type="predicted"/>
<evidence type="ECO:0000313" key="1">
    <source>
        <dbReference type="EMBL" id="GAG44740.1"/>
    </source>
</evidence>
<evidence type="ECO:0008006" key="2">
    <source>
        <dbReference type="Google" id="ProtNLM"/>
    </source>
</evidence>
<sequence>MMKNDIRFVNESHTPSVTREEQRDAIFRAARRHFPHLVTWGSPRGNAALWVILPLEIDAGELLRLSKQEGVTFTPGPVAGDERNTAILHFSHLEPGEIEEGIRRLGGLIVEYMDLVSRINGTSSSHFIGP</sequence>
<dbReference type="InterPro" id="IPR015422">
    <property type="entry name" value="PyrdxlP-dep_Trfase_small"/>
</dbReference>
<protein>
    <recommendedName>
        <fullName evidence="2">Aminotransferase class I/classII domain-containing protein</fullName>
    </recommendedName>
</protein>
<name>X0XNG8_9ZZZZ</name>
<dbReference type="PANTHER" id="PTHR42858:SF1">
    <property type="entry name" value="LD15494P"/>
    <property type="match status" value="1"/>
</dbReference>
<organism evidence="1">
    <name type="scientific">marine sediment metagenome</name>
    <dbReference type="NCBI Taxonomy" id="412755"/>
    <lineage>
        <taxon>unclassified sequences</taxon>
        <taxon>metagenomes</taxon>
        <taxon>ecological metagenomes</taxon>
    </lineage>
</organism>
<comment type="caution">
    <text evidence="1">The sequence shown here is derived from an EMBL/GenBank/DDBJ whole genome shotgun (WGS) entry which is preliminary data.</text>
</comment>
<dbReference type="EMBL" id="BARS01050051">
    <property type="protein sequence ID" value="GAG44740.1"/>
    <property type="molecule type" value="Genomic_DNA"/>
</dbReference>